<feature type="domain" description="TLC" evidence="18">
    <location>
        <begin position="132"/>
        <end position="334"/>
    </location>
</feature>
<reference evidence="19 20" key="1">
    <citation type="submission" date="2019-08" db="EMBL/GenBank/DDBJ databases">
        <title>Whole genome of Aphis craccivora.</title>
        <authorList>
            <person name="Voronova N.V."/>
            <person name="Shulinski R.S."/>
            <person name="Bandarenka Y.V."/>
            <person name="Zhorov D.G."/>
            <person name="Warner D."/>
        </authorList>
    </citation>
    <scope>NUCLEOTIDE SEQUENCE [LARGE SCALE GENOMIC DNA]</scope>
    <source>
        <strain evidence="19">180601</strain>
        <tissue evidence="19">Whole Body</tissue>
    </source>
</reference>
<dbReference type="Gene3D" id="1.10.10.60">
    <property type="entry name" value="Homeodomain-like"/>
    <property type="match status" value="1"/>
</dbReference>
<evidence type="ECO:0000256" key="15">
    <source>
        <dbReference type="SAM" id="MobiDB-lite"/>
    </source>
</evidence>
<feature type="transmembrane region" description="Helical" evidence="16">
    <location>
        <begin position="181"/>
        <end position="200"/>
    </location>
</feature>
<evidence type="ECO:0000256" key="9">
    <source>
        <dbReference type="ARBA" id="ARBA00023098"/>
    </source>
</evidence>
<feature type="transmembrane region" description="Helical" evidence="16">
    <location>
        <begin position="261"/>
        <end position="285"/>
    </location>
</feature>
<keyword evidence="12" id="KW-0238">DNA-binding</keyword>
<evidence type="ECO:0000256" key="7">
    <source>
        <dbReference type="ARBA" id="ARBA00022824"/>
    </source>
</evidence>
<proteinExistence type="predicted"/>
<evidence type="ECO:0000256" key="13">
    <source>
        <dbReference type="PROSITE-ProRule" id="PRU00205"/>
    </source>
</evidence>
<keyword evidence="12" id="KW-0371">Homeobox</keyword>
<comment type="subcellular location">
    <subcellularLocation>
        <location evidence="2">Endoplasmic reticulum membrane</location>
        <topology evidence="2">Multi-pass membrane protein</topology>
    </subcellularLocation>
    <subcellularLocation>
        <location evidence="1 12">Nucleus</location>
    </subcellularLocation>
</comment>
<gene>
    <name evidence="19" type="ORF">FWK35_00000299</name>
</gene>
<organism evidence="19 20">
    <name type="scientific">Aphis craccivora</name>
    <name type="common">Cowpea aphid</name>
    <dbReference type="NCBI Taxonomy" id="307492"/>
    <lineage>
        <taxon>Eukaryota</taxon>
        <taxon>Metazoa</taxon>
        <taxon>Ecdysozoa</taxon>
        <taxon>Arthropoda</taxon>
        <taxon>Hexapoda</taxon>
        <taxon>Insecta</taxon>
        <taxon>Pterygota</taxon>
        <taxon>Neoptera</taxon>
        <taxon>Paraneoptera</taxon>
        <taxon>Hemiptera</taxon>
        <taxon>Sternorrhyncha</taxon>
        <taxon>Aphidomorpha</taxon>
        <taxon>Aphidoidea</taxon>
        <taxon>Aphididae</taxon>
        <taxon>Aphidini</taxon>
        <taxon>Aphis</taxon>
        <taxon>Aphis</taxon>
    </lineage>
</organism>
<feature type="coiled-coil region" evidence="14">
    <location>
        <begin position="560"/>
        <end position="594"/>
    </location>
</feature>
<dbReference type="InterPro" id="IPR009057">
    <property type="entry name" value="Homeodomain-like_sf"/>
</dbReference>
<dbReference type="CDD" id="cd00086">
    <property type="entry name" value="homeodomain"/>
    <property type="match status" value="1"/>
</dbReference>
<evidence type="ECO:0000256" key="14">
    <source>
        <dbReference type="SAM" id="Coils"/>
    </source>
</evidence>
<feature type="transmembrane region" description="Helical" evidence="16">
    <location>
        <begin position="877"/>
        <end position="901"/>
    </location>
</feature>
<dbReference type="InterPro" id="IPR016439">
    <property type="entry name" value="Lag1/Lac1-like"/>
</dbReference>
<keyword evidence="10 13" id="KW-0472">Membrane</keyword>
<dbReference type="FunFam" id="1.10.10.60:FF:000020">
    <property type="entry name" value="Ceramide synthase 5"/>
    <property type="match status" value="1"/>
</dbReference>
<evidence type="ECO:0000256" key="2">
    <source>
        <dbReference type="ARBA" id="ARBA00004477"/>
    </source>
</evidence>
<feature type="transmembrane region" description="Helical" evidence="16">
    <location>
        <begin position="305"/>
        <end position="330"/>
    </location>
</feature>
<evidence type="ECO:0000256" key="16">
    <source>
        <dbReference type="SAM" id="Phobius"/>
    </source>
</evidence>
<accession>A0A6G0ZLE1</accession>
<evidence type="ECO:0000256" key="10">
    <source>
        <dbReference type="ARBA" id="ARBA00023136"/>
    </source>
</evidence>
<dbReference type="SMART" id="SM00724">
    <property type="entry name" value="TLC"/>
    <property type="match status" value="1"/>
</dbReference>
<dbReference type="Proteomes" id="UP000478052">
    <property type="component" value="Unassembled WGS sequence"/>
</dbReference>
<dbReference type="GO" id="GO:0046513">
    <property type="term" value="P:ceramide biosynthetic process"/>
    <property type="evidence" value="ECO:0007669"/>
    <property type="project" value="InterPro"/>
</dbReference>
<name>A0A6G0ZLE1_APHCR</name>
<keyword evidence="12" id="KW-0539">Nucleus</keyword>
<evidence type="ECO:0000313" key="19">
    <source>
        <dbReference type="EMBL" id="KAF0771522.1"/>
    </source>
</evidence>
<sequence length="917" mass="109838">MSAFRQVIDAFWSPDIWLPPNTKWSDLEPNEQVQYTDHRHLFYPLPMAVVVLLIRYLLEKHCFSPFGISLGIKSTKPKRVPNNDLLEEMFARNSKWNHKEVVGLAKRLDWTERQVERWLRLRRAQGKPSTLIKFCESSWRCFYYTFSFHYGLAFLWNKPWLWNIDYCWIGYPHQGVTRDTWWYYMLSLSFYWALAVSQFFDVKRKDFWQMFVHHICTICLLSFSWICNFHRIGTLVLLTHDCGDIFLECAKMAKYAKYQKLCDFISVVFIVVWLVTRIGLFPFWILYSTSVDAPEVVNQMFPAYYIFNGLLFLLLGLHLYWTHLILRIAYLSWNSGKMDGDIRSSSSDEITLDDDSNTKIDDINGAQKSGFSLIFKYKCLVLPNELLYKSAADISNDLDVSIKLAYPVYQQHEKIRQDEKNVYHNVTKRRKRRCKKSKSINDLMDLKELCKEVDRIAILERREPDTKTNKQKPIQKRSKSGNARSLMDISGIHIPDQDRKILDSMRRKREERQYGEDLAHRVNIFWEQMREEEKRLTKEQKQKWQNFIMAKRNAENGVKHMRLDELRVAFENNQKQLEEQIIQKDKKVNELKQQIEDRKLFENALKQDTEFRKHKIVSDNNFYEQMNALQHKKRLHDINLLKQKKADEIRNKSLQISQERIISSNRLEELRHAVQLERIQARHDDTIRRKFDECQAKERKAFQNHLDKMSMRMRELANKSFQREQHMGQVHRVARELEDGMQRWQDRIMLMQYEQLRRAKENAALYTDNKKLRAEIENKRRIIEHSAKIQRVKEAERKRLCNIKKEIEEEENKIKRIKQKKDLEIQMGRKLALSTAELRKEIRRSTELDLAIRKSKLDFSICPMQFKFLFATNNHNYYSVIMLMKVFSFEHVFLFGVYGFVAKKSGSHYPVCLTIAQ</sequence>
<evidence type="ECO:0000256" key="12">
    <source>
        <dbReference type="PROSITE-ProRule" id="PRU00108"/>
    </source>
</evidence>
<keyword evidence="8 16" id="KW-1133">Transmembrane helix</keyword>
<evidence type="ECO:0000256" key="11">
    <source>
        <dbReference type="ARBA" id="ARBA00049036"/>
    </source>
</evidence>
<comment type="pathway">
    <text evidence="4">Sphingolipid metabolism.</text>
</comment>
<keyword evidence="6 13" id="KW-0812">Transmembrane</keyword>
<dbReference type="OrthoDB" id="537032at2759"/>
<feature type="domain" description="Homeobox" evidence="17">
    <location>
        <begin position="86"/>
        <end position="129"/>
    </location>
</feature>
<dbReference type="UniPathway" id="UPA00222"/>
<keyword evidence="9" id="KW-0443">Lipid metabolism</keyword>
<protein>
    <submittedName>
        <fullName evidence="19">Golgin subfamily A member 6-like protein 1 isoform X3</fullName>
    </submittedName>
</protein>
<dbReference type="InterPro" id="IPR006634">
    <property type="entry name" value="TLC-dom"/>
</dbReference>
<dbReference type="GO" id="GO:0003677">
    <property type="term" value="F:DNA binding"/>
    <property type="evidence" value="ECO:0007669"/>
    <property type="project" value="UniProtKB-UniRule"/>
</dbReference>
<feature type="coiled-coil region" evidence="14">
    <location>
        <begin position="800"/>
        <end position="827"/>
    </location>
</feature>
<keyword evidence="5" id="KW-0808">Transferase</keyword>
<dbReference type="GO" id="GO:0005634">
    <property type="term" value="C:nucleus"/>
    <property type="evidence" value="ECO:0007669"/>
    <property type="project" value="UniProtKB-SubCell"/>
</dbReference>
<dbReference type="PROSITE" id="PS50071">
    <property type="entry name" value="HOMEOBOX_2"/>
    <property type="match status" value="1"/>
</dbReference>
<dbReference type="SUPFAM" id="SSF46689">
    <property type="entry name" value="Homeodomain-like"/>
    <property type="match status" value="1"/>
</dbReference>
<evidence type="ECO:0000256" key="5">
    <source>
        <dbReference type="ARBA" id="ARBA00022679"/>
    </source>
</evidence>
<dbReference type="InterPro" id="IPR029090">
    <property type="entry name" value="DUF4659"/>
</dbReference>
<dbReference type="GO" id="GO:0050291">
    <property type="term" value="F:sphingosine N-acyltransferase activity"/>
    <property type="evidence" value="ECO:0007669"/>
    <property type="project" value="InterPro"/>
</dbReference>
<evidence type="ECO:0000256" key="6">
    <source>
        <dbReference type="ARBA" id="ARBA00022692"/>
    </source>
</evidence>
<dbReference type="PROSITE" id="PS50922">
    <property type="entry name" value="TLC"/>
    <property type="match status" value="1"/>
</dbReference>
<dbReference type="AlphaFoldDB" id="A0A6G0ZLE1"/>
<evidence type="ECO:0000259" key="17">
    <source>
        <dbReference type="PROSITE" id="PS50071"/>
    </source>
</evidence>
<feature type="region of interest" description="Disordered" evidence="15">
    <location>
        <begin position="461"/>
        <end position="488"/>
    </location>
</feature>
<dbReference type="PANTHER" id="PTHR12560:SF0">
    <property type="entry name" value="LD18904P"/>
    <property type="match status" value="1"/>
</dbReference>
<dbReference type="PANTHER" id="PTHR12560">
    <property type="entry name" value="LONGEVITY ASSURANCE FACTOR 1 LAG1"/>
    <property type="match status" value="1"/>
</dbReference>
<dbReference type="Pfam" id="PF15558">
    <property type="entry name" value="DUF4659"/>
    <property type="match status" value="1"/>
</dbReference>
<evidence type="ECO:0000256" key="1">
    <source>
        <dbReference type="ARBA" id="ARBA00004123"/>
    </source>
</evidence>
<evidence type="ECO:0000259" key="18">
    <source>
        <dbReference type="PROSITE" id="PS50922"/>
    </source>
</evidence>
<dbReference type="Pfam" id="PF03798">
    <property type="entry name" value="TRAM_LAG1_CLN8"/>
    <property type="match status" value="1"/>
</dbReference>
<comment type="pathway">
    <text evidence="3">Lipid metabolism; sphingolipid metabolism.</text>
</comment>
<evidence type="ECO:0000256" key="3">
    <source>
        <dbReference type="ARBA" id="ARBA00004760"/>
    </source>
</evidence>
<evidence type="ECO:0000256" key="4">
    <source>
        <dbReference type="ARBA" id="ARBA00004991"/>
    </source>
</evidence>
<keyword evidence="7" id="KW-0256">Endoplasmic reticulum</keyword>
<keyword evidence="20" id="KW-1185">Reference proteome</keyword>
<feature type="compositionally biased region" description="Basic residues" evidence="15">
    <location>
        <begin position="469"/>
        <end position="479"/>
    </location>
</feature>
<dbReference type="EMBL" id="VUJU01000285">
    <property type="protein sequence ID" value="KAF0771522.1"/>
    <property type="molecule type" value="Genomic_DNA"/>
</dbReference>
<dbReference type="GO" id="GO:0005789">
    <property type="term" value="C:endoplasmic reticulum membrane"/>
    <property type="evidence" value="ECO:0007669"/>
    <property type="project" value="UniProtKB-SubCell"/>
</dbReference>
<comment type="caution">
    <text evidence="19">The sequence shown here is derived from an EMBL/GenBank/DDBJ whole genome shotgun (WGS) entry which is preliminary data.</text>
</comment>
<evidence type="ECO:0000313" key="20">
    <source>
        <dbReference type="Proteomes" id="UP000478052"/>
    </source>
</evidence>
<feature type="DNA-binding region" description="Homeobox" evidence="12">
    <location>
        <begin position="88"/>
        <end position="130"/>
    </location>
</feature>
<evidence type="ECO:0000256" key="8">
    <source>
        <dbReference type="ARBA" id="ARBA00022989"/>
    </source>
</evidence>
<comment type="catalytic activity">
    <reaction evidence="11">
        <text>sphinganine + octadecanoyl-CoA = N-(octadecanoyl)-sphinganine + CoA + H(+)</text>
        <dbReference type="Rhea" id="RHEA:36547"/>
        <dbReference type="ChEBI" id="CHEBI:15378"/>
        <dbReference type="ChEBI" id="CHEBI:57287"/>
        <dbReference type="ChEBI" id="CHEBI:57394"/>
        <dbReference type="ChEBI" id="CHEBI:57817"/>
        <dbReference type="ChEBI" id="CHEBI:67033"/>
    </reaction>
    <physiologicalReaction direction="left-to-right" evidence="11">
        <dbReference type="Rhea" id="RHEA:36548"/>
    </physiologicalReaction>
</comment>
<dbReference type="InterPro" id="IPR001356">
    <property type="entry name" value="HD"/>
</dbReference>
<keyword evidence="14" id="KW-0175">Coiled coil</keyword>